<dbReference type="AlphaFoldDB" id="A0A917S9W1"/>
<reference evidence="6" key="2">
    <citation type="submission" date="2020-09" db="EMBL/GenBank/DDBJ databases">
        <authorList>
            <person name="Sun Q."/>
            <person name="Zhou Y."/>
        </authorList>
    </citation>
    <scope>NUCLEOTIDE SEQUENCE</scope>
    <source>
        <strain evidence="6">CGMCC 4.7306</strain>
    </source>
</reference>
<feature type="domain" description="HTH tetR-type" evidence="5">
    <location>
        <begin position="9"/>
        <end position="69"/>
    </location>
</feature>
<dbReference type="InterPro" id="IPR050109">
    <property type="entry name" value="HTH-type_TetR-like_transc_reg"/>
</dbReference>
<dbReference type="PROSITE" id="PS50977">
    <property type="entry name" value="HTH_TETR_2"/>
    <property type="match status" value="1"/>
</dbReference>
<evidence type="ECO:0000256" key="4">
    <source>
        <dbReference type="PROSITE-ProRule" id="PRU00335"/>
    </source>
</evidence>
<name>A0A917S9W1_9ACTN</name>
<reference evidence="6" key="1">
    <citation type="journal article" date="2014" name="Int. J. Syst. Evol. Microbiol.">
        <title>Complete genome sequence of Corynebacterium casei LMG S-19264T (=DSM 44701T), isolated from a smear-ripened cheese.</title>
        <authorList>
            <consortium name="US DOE Joint Genome Institute (JGI-PGF)"/>
            <person name="Walter F."/>
            <person name="Albersmeier A."/>
            <person name="Kalinowski J."/>
            <person name="Ruckert C."/>
        </authorList>
    </citation>
    <scope>NUCLEOTIDE SEQUENCE</scope>
    <source>
        <strain evidence="6">CGMCC 4.7306</strain>
    </source>
</reference>
<sequence length="199" mass="21819">MGLRERKAERTRAALHTAVIELAEQYGYEAVTVEQIATHAEVGTSTLYRYFPSKDAILLAPIADSVGSLAARLDSRPPDESLETALEATVQDELRAQQAVRDQVARLRAQLDTAPGPRARLWDLLAQQRGLLEAAIARRAGVPERELWVCLTAHQATTIIHIALDRERTAGDTTPYDELAEQLIDLLAAQSAGSTATRR</sequence>
<dbReference type="GO" id="GO:0000976">
    <property type="term" value="F:transcription cis-regulatory region binding"/>
    <property type="evidence" value="ECO:0007669"/>
    <property type="project" value="TreeGrafter"/>
</dbReference>
<dbReference type="InterPro" id="IPR001647">
    <property type="entry name" value="HTH_TetR"/>
</dbReference>
<dbReference type="SUPFAM" id="SSF46689">
    <property type="entry name" value="Homeodomain-like"/>
    <property type="match status" value="1"/>
</dbReference>
<comment type="caution">
    <text evidence="6">The sequence shown here is derived from an EMBL/GenBank/DDBJ whole genome shotgun (WGS) entry which is preliminary data.</text>
</comment>
<dbReference type="PRINTS" id="PR00455">
    <property type="entry name" value="HTHTETR"/>
</dbReference>
<keyword evidence="1" id="KW-0805">Transcription regulation</keyword>
<dbReference type="PANTHER" id="PTHR30055:SF238">
    <property type="entry name" value="MYCOFACTOCIN BIOSYNTHESIS TRANSCRIPTIONAL REGULATOR MFTR-RELATED"/>
    <property type="match status" value="1"/>
</dbReference>
<dbReference type="Gene3D" id="1.10.357.10">
    <property type="entry name" value="Tetracycline Repressor, domain 2"/>
    <property type="match status" value="1"/>
</dbReference>
<organism evidence="6 7">
    <name type="scientific">Microlunatus endophyticus</name>
    <dbReference type="NCBI Taxonomy" id="1716077"/>
    <lineage>
        <taxon>Bacteria</taxon>
        <taxon>Bacillati</taxon>
        <taxon>Actinomycetota</taxon>
        <taxon>Actinomycetes</taxon>
        <taxon>Propionibacteriales</taxon>
        <taxon>Propionibacteriaceae</taxon>
        <taxon>Microlunatus</taxon>
    </lineage>
</organism>
<dbReference type="RefSeq" id="WP_188895696.1">
    <property type="nucleotide sequence ID" value="NZ_BMMZ01000005.1"/>
</dbReference>
<evidence type="ECO:0000313" key="6">
    <source>
        <dbReference type="EMBL" id="GGL65818.1"/>
    </source>
</evidence>
<dbReference type="PANTHER" id="PTHR30055">
    <property type="entry name" value="HTH-TYPE TRANSCRIPTIONAL REGULATOR RUTR"/>
    <property type="match status" value="1"/>
</dbReference>
<keyword evidence="2 4" id="KW-0238">DNA-binding</keyword>
<gene>
    <name evidence="6" type="ORF">GCM10011575_25290</name>
</gene>
<evidence type="ECO:0000256" key="2">
    <source>
        <dbReference type="ARBA" id="ARBA00023125"/>
    </source>
</evidence>
<evidence type="ECO:0000259" key="5">
    <source>
        <dbReference type="PROSITE" id="PS50977"/>
    </source>
</evidence>
<keyword evidence="3" id="KW-0804">Transcription</keyword>
<dbReference type="GO" id="GO:0003700">
    <property type="term" value="F:DNA-binding transcription factor activity"/>
    <property type="evidence" value="ECO:0007669"/>
    <property type="project" value="TreeGrafter"/>
</dbReference>
<dbReference type="Proteomes" id="UP000613840">
    <property type="component" value="Unassembled WGS sequence"/>
</dbReference>
<accession>A0A917S9W1</accession>
<dbReference type="Pfam" id="PF00440">
    <property type="entry name" value="TetR_N"/>
    <property type="match status" value="1"/>
</dbReference>
<dbReference type="InterPro" id="IPR009057">
    <property type="entry name" value="Homeodomain-like_sf"/>
</dbReference>
<evidence type="ECO:0000313" key="7">
    <source>
        <dbReference type="Proteomes" id="UP000613840"/>
    </source>
</evidence>
<evidence type="ECO:0000256" key="3">
    <source>
        <dbReference type="ARBA" id="ARBA00023163"/>
    </source>
</evidence>
<proteinExistence type="predicted"/>
<dbReference type="Gene3D" id="1.10.10.60">
    <property type="entry name" value="Homeodomain-like"/>
    <property type="match status" value="1"/>
</dbReference>
<feature type="DNA-binding region" description="H-T-H motif" evidence="4">
    <location>
        <begin position="32"/>
        <end position="51"/>
    </location>
</feature>
<dbReference type="EMBL" id="BMMZ01000005">
    <property type="protein sequence ID" value="GGL65818.1"/>
    <property type="molecule type" value="Genomic_DNA"/>
</dbReference>
<protein>
    <submittedName>
        <fullName evidence="6">TetR family transcriptional regulator</fullName>
    </submittedName>
</protein>
<evidence type="ECO:0000256" key="1">
    <source>
        <dbReference type="ARBA" id="ARBA00023015"/>
    </source>
</evidence>
<keyword evidence="7" id="KW-1185">Reference proteome</keyword>